<proteinExistence type="predicted"/>
<name>A0ABZ0RMW1_9BACT</name>
<gene>
    <name evidence="1" type="ORF">SH580_01240</name>
</gene>
<reference evidence="1 2" key="1">
    <citation type="submission" date="2023-11" db="EMBL/GenBank/DDBJ databases">
        <title>Coraliomargarita sp. nov., isolated from marine algae.</title>
        <authorList>
            <person name="Lee J.K."/>
            <person name="Baek J.H."/>
            <person name="Kim J.M."/>
            <person name="Choi D.G."/>
            <person name="Jeon C.O."/>
        </authorList>
    </citation>
    <scope>NUCLEOTIDE SEQUENCE [LARGE SCALE GENOMIC DNA]</scope>
    <source>
        <strain evidence="1 2">J2-16</strain>
    </source>
</reference>
<dbReference type="Proteomes" id="UP001324993">
    <property type="component" value="Chromosome"/>
</dbReference>
<keyword evidence="2" id="KW-1185">Reference proteome</keyword>
<accession>A0ABZ0RMW1</accession>
<organism evidence="1 2">
    <name type="scientific">Coraliomargarita algicola</name>
    <dbReference type="NCBI Taxonomy" id="3092156"/>
    <lineage>
        <taxon>Bacteria</taxon>
        <taxon>Pseudomonadati</taxon>
        <taxon>Verrucomicrobiota</taxon>
        <taxon>Opitutia</taxon>
        <taxon>Puniceicoccales</taxon>
        <taxon>Coraliomargaritaceae</taxon>
        <taxon>Coraliomargarita</taxon>
    </lineage>
</organism>
<dbReference type="EMBL" id="CP138858">
    <property type="protein sequence ID" value="WPJ96325.1"/>
    <property type="molecule type" value="Genomic_DNA"/>
</dbReference>
<protein>
    <submittedName>
        <fullName evidence="1">Uncharacterized protein</fullName>
    </submittedName>
</protein>
<evidence type="ECO:0000313" key="1">
    <source>
        <dbReference type="EMBL" id="WPJ96325.1"/>
    </source>
</evidence>
<sequence length="256" mass="29435">MSQAPVICFGQQPCGFLPRRFLFAKFQTARRLQAELGGRIVFFYHDSDHDPRETQTVVKDLSSGARQTLNFAFANKIQKKYSPLYAKRVDRQWQASLARQLPKYLKAEYVPVFEAIQADNVADFCLEMYQALGLLDGIEVLRSSDPQFREQASDIDDFFVDVSYQDEWVRARYDPQHGLRLHRGGSAYIDLPSQQWQRSQVSPSRDTRLGWMQSVIQCTHYVAGAGEMNYLNTADAPEIQFIKRDEISDSSEAYLP</sequence>
<evidence type="ECO:0000313" key="2">
    <source>
        <dbReference type="Proteomes" id="UP001324993"/>
    </source>
</evidence>
<dbReference type="RefSeq" id="WP_319833187.1">
    <property type="nucleotide sequence ID" value="NZ_CP138858.1"/>
</dbReference>